<dbReference type="PANTHER" id="PTHR32507">
    <property type="entry name" value="NA(+)/H(+) ANTIPORTER 1"/>
    <property type="match status" value="1"/>
</dbReference>
<sequence>MVCAARAHRCSVAAVVNETVRYALLVLLSSAVGLVAVLANRLTERVKVPVPLLVLVGAAVAVHAVPAVQPPSERVVERVITIALVLVLFDGGMHIGPARFRAAAAPILSVGVVGTALTAAGATLVLHYVCGISWFPAVLVATAVAPTDPAVVFSVLGKREISGRSGTILEGESGANDPVGISLMSSLIAAGGLSAAGFASVGTQFALQMAVGLAVGVLGGRVLLVFMRRVALPSEGLYSLRTLASCLMLYGIATLAHGSGFLAVFVAGIVIGDARAPYKPEIKRFHAALAGLAEIVAFAILGLTVDLNVLAHPDVWGCGLVLAVALTVLIRPLAVGACLVPVRLRRNERAFVLFAGLKGAVPILLGEFLRAAHVADAERLYGIVVIVVVVSVLVQGSSVPGVARLLHLPMRTVETRPWQIGVRLADEPQGVHRFSVATGSVAERSTVEGLSDRVGDIWVSIVVRATGLVPVRGDTELEAGDEVVILADPELHDTLAGLFGPARQR</sequence>
<evidence type="ECO:0000313" key="12">
    <source>
        <dbReference type="Proteomes" id="UP000250347"/>
    </source>
</evidence>
<name>A0A329K6Z9_9MYCO</name>
<gene>
    <name evidence="11" type="ORF">DQP58_22765</name>
</gene>
<organism evidence="11 12">
    <name type="scientific">Mycobacterium colombiense</name>
    <dbReference type="NCBI Taxonomy" id="339268"/>
    <lineage>
        <taxon>Bacteria</taxon>
        <taxon>Bacillati</taxon>
        <taxon>Actinomycetota</taxon>
        <taxon>Actinomycetes</taxon>
        <taxon>Mycobacteriales</taxon>
        <taxon>Mycobacteriaceae</taxon>
        <taxon>Mycobacterium</taxon>
        <taxon>Mycobacterium avium complex (MAC)</taxon>
    </lineage>
</organism>
<dbReference type="Proteomes" id="UP000250347">
    <property type="component" value="Unassembled WGS sequence"/>
</dbReference>
<comment type="caution">
    <text evidence="11">The sequence shown here is derived from an EMBL/GenBank/DDBJ whole genome shotgun (WGS) entry which is preliminary data.</text>
</comment>
<dbReference type="SUPFAM" id="SSF116726">
    <property type="entry name" value="TrkA C-terminal domain-like"/>
    <property type="match status" value="1"/>
</dbReference>
<keyword evidence="3" id="KW-0050">Antiport</keyword>
<dbReference type="InterPro" id="IPR036721">
    <property type="entry name" value="RCK_C_sf"/>
</dbReference>
<comment type="subcellular location">
    <subcellularLocation>
        <location evidence="1">Cell membrane</location>
        <topology evidence="1">Multi-pass membrane protein</topology>
    </subcellularLocation>
</comment>
<keyword evidence="7" id="KW-0406">Ion transport</keyword>
<evidence type="ECO:0000256" key="2">
    <source>
        <dbReference type="ARBA" id="ARBA00022448"/>
    </source>
</evidence>
<feature type="transmembrane region" description="Helical" evidence="9">
    <location>
        <begin position="75"/>
        <end position="95"/>
    </location>
</feature>
<evidence type="ECO:0000256" key="1">
    <source>
        <dbReference type="ARBA" id="ARBA00004651"/>
    </source>
</evidence>
<evidence type="ECO:0000256" key="3">
    <source>
        <dbReference type="ARBA" id="ARBA00022449"/>
    </source>
</evidence>
<dbReference type="PANTHER" id="PTHR32507:SF7">
    <property type="entry name" value="K(+)_H(+) ANTIPORTER NHAP2"/>
    <property type="match status" value="1"/>
</dbReference>
<dbReference type="EMBL" id="QMEU01000114">
    <property type="protein sequence ID" value="RAU90630.1"/>
    <property type="molecule type" value="Genomic_DNA"/>
</dbReference>
<dbReference type="GO" id="GO:1902600">
    <property type="term" value="P:proton transmembrane transport"/>
    <property type="evidence" value="ECO:0007669"/>
    <property type="project" value="InterPro"/>
</dbReference>
<keyword evidence="4" id="KW-1003">Cell membrane</keyword>
<feature type="transmembrane region" description="Helical" evidence="9">
    <location>
        <begin position="178"/>
        <end position="199"/>
    </location>
</feature>
<dbReference type="GO" id="GO:0005886">
    <property type="term" value="C:plasma membrane"/>
    <property type="evidence" value="ECO:0007669"/>
    <property type="project" value="UniProtKB-SubCell"/>
</dbReference>
<evidence type="ECO:0000256" key="6">
    <source>
        <dbReference type="ARBA" id="ARBA00022989"/>
    </source>
</evidence>
<dbReference type="Gene3D" id="1.20.1530.20">
    <property type="match status" value="1"/>
</dbReference>
<feature type="transmembrane region" description="Helical" evidence="9">
    <location>
        <begin position="285"/>
        <end position="303"/>
    </location>
</feature>
<accession>A0A329K6Z9</accession>
<dbReference type="Pfam" id="PF00999">
    <property type="entry name" value="Na_H_Exchanger"/>
    <property type="match status" value="1"/>
</dbReference>
<evidence type="ECO:0000256" key="9">
    <source>
        <dbReference type="SAM" id="Phobius"/>
    </source>
</evidence>
<proteinExistence type="predicted"/>
<dbReference type="InterPro" id="IPR006153">
    <property type="entry name" value="Cation/H_exchanger_TM"/>
</dbReference>
<evidence type="ECO:0000259" key="10">
    <source>
        <dbReference type="Pfam" id="PF00999"/>
    </source>
</evidence>
<evidence type="ECO:0000256" key="4">
    <source>
        <dbReference type="ARBA" id="ARBA00022475"/>
    </source>
</evidence>
<evidence type="ECO:0000256" key="7">
    <source>
        <dbReference type="ARBA" id="ARBA00023065"/>
    </source>
</evidence>
<protein>
    <submittedName>
        <fullName evidence="11">Sodium:proton exchanger</fullName>
    </submittedName>
</protein>
<evidence type="ECO:0000256" key="5">
    <source>
        <dbReference type="ARBA" id="ARBA00022692"/>
    </source>
</evidence>
<feature type="transmembrane region" description="Helical" evidence="9">
    <location>
        <begin position="381"/>
        <end position="406"/>
    </location>
</feature>
<feature type="transmembrane region" description="Helical" evidence="9">
    <location>
        <begin position="134"/>
        <end position="157"/>
    </location>
</feature>
<feature type="transmembrane region" description="Helical" evidence="9">
    <location>
        <begin position="315"/>
        <end position="339"/>
    </location>
</feature>
<dbReference type="GO" id="GO:0015297">
    <property type="term" value="F:antiporter activity"/>
    <property type="evidence" value="ECO:0007669"/>
    <property type="project" value="UniProtKB-KW"/>
</dbReference>
<keyword evidence="8 9" id="KW-0472">Membrane</keyword>
<reference evidence="11 12" key="1">
    <citation type="submission" date="2018-06" db="EMBL/GenBank/DDBJ databases">
        <title>NTM in soil in Japan.</title>
        <authorList>
            <person name="Ohya K."/>
        </authorList>
    </citation>
    <scope>NUCLEOTIDE SEQUENCE [LARGE SCALE GENOMIC DNA]</scope>
    <source>
        <strain evidence="11 12">GF76</strain>
    </source>
</reference>
<feature type="transmembrane region" description="Helical" evidence="9">
    <location>
        <begin position="50"/>
        <end position="69"/>
    </location>
</feature>
<dbReference type="InterPro" id="IPR038770">
    <property type="entry name" value="Na+/solute_symporter_sf"/>
</dbReference>
<feature type="transmembrane region" description="Helical" evidence="9">
    <location>
        <begin position="20"/>
        <end position="38"/>
    </location>
</feature>
<feature type="domain" description="Cation/H+ exchanger transmembrane" evidence="10">
    <location>
        <begin position="35"/>
        <end position="402"/>
    </location>
</feature>
<evidence type="ECO:0000256" key="8">
    <source>
        <dbReference type="ARBA" id="ARBA00023136"/>
    </source>
</evidence>
<dbReference type="AlphaFoldDB" id="A0A329K6Z9"/>
<feature type="transmembrane region" description="Helical" evidence="9">
    <location>
        <begin position="205"/>
        <end position="226"/>
    </location>
</feature>
<feature type="transmembrane region" description="Helical" evidence="9">
    <location>
        <begin position="351"/>
        <end position="369"/>
    </location>
</feature>
<keyword evidence="2" id="KW-0813">Transport</keyword>
<dbReference type="GO" id="GO:0006813">
    <property type="term" value="P:potassium ion transport"/>
    <property type="evidence" value="ECO:0007669"/>
    <property type="project" value="InterPro"/>
</dbReference>
<feature type="transmembrane region" description="Helical" evidence="9">
    <location>
        <begin position="107"/>
        <end position="128"/>
    </location>
</feature>
<keyword evidence="6 9" id="KW-1133">Transmembrane helix</keyword>
<keyword evidence="5 9" id="KW-0812">Transmembrane</keyword>
<evidence type="ECO:0000313" key="11">
    <source>
        <dbReference type="EMBL" id="RAU90630.1"/>
    </source>
</evidence>